<organism evidence="4 5">
    <name type="scientific">Prorocentrum cordatum</name>
    <dbReference type="NCBI Taxonomy" id="2364126"/>
    <lineage>
        <taxon>Eukaryota</taxon>
        <taxon>Sar</taxon>
        <taxon>Alveolata</taxon>
        <taxon>Dinophyceae</taxon>
        <taxon>Prorocentrales</taxon>
        <taxon>Prorocentraceae</taxon>
        <taxon>Prorocentrum</taxon>
    </lineage>
</organism>
<accession>A0ABN9T375</accession>
<protein>
    <recommendedName>
        <fullName evidence="3">EF-hand domain-containing protein</fullName>
    </recommendedName>
</protein>
<evidence type="ECO:0000256" key="1">
    <source>
        <dbReference type="ARBA" id="ARBA00022837"/>
    </source>
</evidence>
<evidence type="ECO:0000256" key="2">
    <source>
        <dbReference type="SAM" id="MobiDB-lite"/>
    </source>
</evidence>
<dbReference type="InterPro" id="IPR002048">
    <property type="entry name" value="EF_hand_dom"/>
</dbReference>
<dbReference type="InterPro" id="IPR011992">
    <property type="entry name" value="EF-hand-dom_pair"/>
</dbReference>
<name>A0ABN9T375_9DINO</name>
<dbReference type="SUPFAM" id="SSF47473">
    <property type="entry name" value="EF-hand"/>
    <property type="match status" value="1"/>
</dbReference>
<dbReference type="Proteomes" id="UP001189429">
    <property type="component" value="Unassembled WGS sequence"/>
</dbReference>
<gene>
    <name evidence="4" type="ORF">PCOR1329_LOCUS35126</name>
</gene>
<dbReference type="PROSITE" id="PS00018">
    <property type="entry name" value="EF_HAND_1"/>
    <property type="match status" value="1"/>
</dbReference>
<reference evidence="4" key="1">
    <citation type="submission" date="2023-10" db="EMBL/GenBank/DDBJ databases">
        <authorList>
            <person name="Chen Y."/>
            <person name="Shah S."/>
            <person name="Dougan E. K."/>
            <person name="Thang M."/>
            <person name="Chan C."/>
        </authorList>
    </citation>
    <scope>NUCLEOTIDE SEQUENCE [LARGE SCALE GENOMIC DNA]</scope>
</reference>
<dbReference type="InterPro" id="IPR018247">
    <property type="entry name" value="EF_Hand_1_Ca_BS"/>
</dbReference>
<dbReference type="Gene3D" id="1.10.238.10">
    <property type="entry name" value="EF-hand"/>
    <property type="match status" value="1"/>
</dbReference>
<evidence type="ECO:0000259" key="3">
    <source>
        <dbReference type="PROSITE" id="PS50222"/>
    </source>
</evidence>
<feature type="domain" description="EF-hand" evidence="3">
    <location>
        <begin position="21"/>
        <end position="56"/>
    </location>
</feature>
<keyword evidence="1" id="KW-0106">Calcium</keyword>
<evidence type="ECO:0000313" key="5">
    <source>
        <dbReference type="Proteomes" id="UP001189429"/>
    </source>
</evidence>
<feature type="region of interest" description="Disordered" evidence="2">
    <location>
        <begin position="137"/>
        <end position="157"/>
    </location>
</feature>
<comment type="caution">
    <text evidence="4">The sequence shown here is derived from an EMBL/GenBank/DDBJ whole genome shotgun (WGS) entry which is preliminary data.</text>
</comment>
<keyword evidence="5" id="KW-1185">Reference proteome</keyword>
<sequence length="157" mass="17552">MGLTEPDRHEVMMRERRTELRDAIELREILADVDSDGSNTLSTSEFEQVCQIPEFRHFLNSRGIHIKEAGTFFAMVAQSVGAGADIDIDTMIGCCLRIRGHATSIDLHTLRFEMRALLAEQRHALDELRLQMGLASQPPTPKLPKMISPVTRGQAPA</sequence>
<dbReference type="PROSITE" id="PS50222">
    <property type="entry name" value="EF_HAND_2"/>
    <property type="match status" value="1"/>
</dbReference>
<proteinExistence type="predicted"/>
<evidence type="ECO:0000313" key="4">
    <source>
        <dbReference type="EMBL" id="CAK0839454.1"/>
    </source>
</evidence>
<dbReference type="EMBL" id="CAUYUJ010014294">
    <property type="protein sequence ID" value="CAK0839454.1"/>
    <property type="molecule type" value="Genomic_DNA"/>
</dbReference>